<dbReference type="InterPro" id="IPR036322">
    <property type="entry name" value="WD40_repeat_dom_sf"/>
</dbReference>
<dbReference type="AlphaFoldDB" id="A0A5B7DJB6"/>
<dbReference type="GO" id="GO:0070939">
    <property type="term" value="C:Dsl1/NZR complex"/>
    <property type="evidence" value="ECO:0007669"/>
    <property type="project" value="TreeGrafter"/>
</dbReference>
<evidence type="ECO:0000259" key="1">
    <source>
        <dbReference type="Pfam" id="PF15492"/>
    </source>
</evidence>
<dbReference type="PANTHER" id="PTHR15922">
    <property type="entry name" value="NEUROBLASTOMA-AMPLIFIED SEQUENCE"/>
    <property type="match status" value="1"/>
</dbReference>
<dbReference type="GO" id="GO:0006890">
    <property type="term" value="P:retrograde vesicle-mediated transport, Golgi to endoplasmic reticulum"/>
    <property type="evidence" value="ECO:0007669"/>
    <property type="project" value="TreeGrafter"/>
</dbReference>
<dbReference type="SUPFAM" id="SSF50978">
    <property type="entry name" value="WD40 repeat-like"/>
    <property type="match status" value="1"/>
</dbReference>
<gene>
    <name evidence="2" type="primary">nbas_0</name>
    <name evidence="2" type="ORF">E2C01_014260</name>
</gene>
<dbReference type="GO" id="GO:0000149">
    <property type="term" value="F:SNARE binding"/>
    <property type="evidence" value="ECO:0007669"/>
    <property type="project" value="TreeGrafter"/>
</dbReference>
<feature type="domain" description="Neuroblastoma-amplified sequence N-terminal" evidence="1">
    <location>
        <begin position="86"/>
        <end position="205"/>
    </location>
</feature>
<protein>
    <submittedName>
        <fullName evidence="2">Neuroblastoma-amplified sequence</fullName>
    </submittedName>
</protein>
<dbReference type="OrthoDB" id="19988at2759"/>
<comment type="caution">
    <text evidence="2">The sequence shown here is derived from an EMBL/GenBank/DDBJ whole genome shotgun (WGS) entry which is preliminary data.</text>
</comment>
<dbReference type="InterPro" id="IPR029145">
    <property type="entry name" value="NBAS_N"/>
</dbReference>
<dbReference type="Pfam" id="PF15492">
    <property type="entry name" value="Nbas_N"/>
    <property type="match status" value="1"/>
</dbReference>
<sequence>MAHPGPGQEENILYELLVHAEWPLEPELHGGAAISLGGNFFYRTVTQTPANIWSLASSLWAYLSSASPVSPSLAKHHSSTLLHRDFLLVAGSCSFMNDTTLKRNGLGHGITLWRMLNDYPFYKQVATIDEEEYLPPSVGVWEHVMTRWSPPHHDCIFQLSVSPSSRHLAALHTSGSLSIWELPSLRKKKFWQLPDQPDHDARNPSFGEYIRPPGRQKPGVVCGPPRCHPAELSWWSEAAVIVARYSGSVTVSSVTSLRNLLGESPEFLEGVPQVGGGGGSDGV</sequence>
<dbReference type="Proteomes" id="UP000324222">
    <property type="component" value="Unassembled WGS sequence"/>
</dbReference>
<keyword evidence="3" id="KW-1185">Reference proteome</keyword>
<reference evidence="2 3" key="1">
    <citation type="submission" date="2019-05" db="EMBL/GenBank/DDBJ databases">
        <title>Another draft genome of Portunus trituberculatus and its Hox gene families provides insights of decapod evolution.</title>
        <authorList>
            <person name="Jeong J.-H."/>
            <person name="Song I."/>
            <person name="Kim S."/>
            <person name="Choi T."/>
            <person name="Kim D."/>
            <person name="Ryu S."/>
            <person name="Kim W."/>
        </authorList>
    </citation>
    <scope>NUCLEOTIDE SEQUENCE [LARGE SCALE GENOMIC DNA]</scope>
    <source>
        <tissue evidence="2">Muscle</tissue>
    </source>
</reference>
<evidence type="ECO:0000313" key="2">
    <source>
        <dbReference type="EMBL" id="MPC21277.1"/>
    </source>
</evidence>
<dbReference type="EMBL" id="VSRR010000959">
    <property type="protein sequence ID" value="MPC21277.1"/>
    <property type="molecule type" value="Genomic_DNA"/>
</dbReference>
<accession>A0A5B7DJB6</accession>
<organism evidence="2 3">
    <name type="scientific">Portunus trituberculatus</name>
    <name type="common">Swimming crab</name>
    <name type="synonym">Neptunus trituberculatus</name>
    <dbReference type="NCBI Taxonomy" id="210409"/>
    <lineage>
        <taxon>Eukaryota</taxon>
        <taxon>Metazoa</taxon>
        <taxon>Ecdysozoa</taxon>
        <taxon>Arthropoda</taxon>
        <taxon>Crustacea</taxon>
        <taxon>Multicrustacea</taxon>
        <taxon>Malacostraca</taxon>
        <taxon>Eumalacostraca</taxon>
        <taxon>Eucarida</taxon>
        <taxon>Decapoda</taxon>
        <taxon>Pleocyemata</taxon>
        <taxon>Brachyura</taxon>
        <taxon>Eubrachyura</taxon>
        <taxon>Portunoidea</taxon>
        <taxon>Portunidae</taxon>
        <taxon>Portuninae</taxon>
        <taxon>Portunus</taxon>
    </lineage>
</organism>
<evidence type="ECO:0000313" key="3">
    <source>
        <dbReference type="Proteomes" id="UP000324222"/>
    </source>
</evidence>
<name>A0A5B7DJB6_PORTR</name>
<dbReference type="PANTHER" id="PTHR15922:SF2">
    <property type="entry name" value="NBAS SUBUNIT OF NRZ TETHERING COMPLEX"/>
    <property type="match status" value="1"/>
</dbReference>
<proteinExistence type="predicted"/>